<sequence length="82" mass="9269">MRDAPSESMSSFAAKTFITVLLFREKTVTLDSSGEEQFAIKLQSARTMELCLTKWWSNLDEAVLEAEMVFYGILPSPTNMNI</sequence>
<evidence type="ECO:0000313" key="2">
    <source>
        <dbReference type="Proteomes" id="UP000271098"/>
    </source>
</evidence>
<dbReference type="AlphaFoldDB" id="A0A183ECE3"/>
<dbReference type="WBParaSite" id="GPUH_0001865901-mRNA-1">
    <property type="protein sequence ID" value="GPUH_0001865901-mRNA-1"/>
    <property type="gene ID" value="GPUH_0001865901"/>
</dbReference>
<evidence type="ECO:0000313" key="3">
    <source>
        <dbReference type="WBParaSite" id="GPUH_0001865901-mRNA-1"/>
    </source>
</evidence>
<keyword evidence="2" id="KW-1185">Reference proteome</keyword>
<reference evidence="3" key="1">
    <citation type="submission" date="2016-06" db="UniProtKB">
        <authorList>
            <consortium name="WormBaseParasite"/>
        </authorList>
    </citation>
    <scope>IDENTIFICATION</scope>
</reference>
<protein>
    <submittedName>
        <fullName evidence="3">Reverse transcriptase</fullName>
    </submittedName>
</protein>
<dbReference type="OrthoDB" id="10256524at2759"/>
<proteinExistence type="predicted"/>
<gene>
    <name evidence="1" type="ORF">GPUH_LOCUS18634</name>
</gene>
<dbReference type="Proteomes" id="UP000271098">
    <property type="component" value="Unassembled WGS sequence"/>
</dbReference>
<organism evidence="3">
    <name type="scientific">Gongylonema pulchrum</name>
    <dbReference type="NCBI Taxonomy" id="637853"/>
    <lineage>
        <taxon>Eukaryota</taxon>
        <taxon>Metazoa</taxon>
        <taxon>Ecdysozoa</taxon>
        <taxon>Nematoda</taxon>
        <taxon>Chromadorea</taxon>
        <taxon>Rhabditida</taxon>
        <taxon>Spirurina</taxon>
        <taxon>Spiruromorpha</taxon>
        <taxon>Spiruroidea</taxon>
        <taxon>Gongylonematidae</taxon>
        <taxon>Gongylonema</taxon>
    </lineage>
</organism>
<accession>A0A183ECE3</accession>
<name>A0A183ECE3_9BILA</name>
<evidence type="ECO:0000313" key="1">
    <source>
        <dbReference type="EMBL" id="VDN32162.1"/>
    </source>
</evidence>
<reference evidence="1 2" key="2">
    <citation type="submission" date="2018-11" db="EMBL/GenBank/DDBJ databases">
        <authorList>
            <consortium name="Pathogen Informatics"/>
        </authorList>
    </citation>
    <scope>NUCLEOTIDE SEQUENCE [LARGE SCALE GENOMIC DNA]</scope>
</reference>
<dbReference type="EMBL" id="UYRT01087098">
    <property type="protein sequence ID" value="VDN32162.1"/>
    <property type="molecule type" value="Genomic_DNA"/>
</dbReference>